<evidence type="ECO:0000313" key="1">
    <source>
        <dbReference type="EMBL" id="KAI0042560.1"/>
    </source>
</evidence>
<accession>A0ACB8REW7</accession>
<sequence length="1348" mass="144127">MHLSGWERSKNNGMSGERWSCGANEQILHRILIEDSSPASYKVSLGSGPAANTLGQGVSIKDGVSVPRSTVGAVKSDDTAAPISSSPALVPAVKSADGVKSFGSVAVQNGLSHSATKSAFLNRPPTLSQASTSPANQAPPSTPSPHPKIDIAKLFQGPSVTSTHAPPSEPSSSPAVRNTSLPQQSHPPPGAGQPYTPTFTPSGNLRAQSGQNGNQNGGAPRSPVFPRPLSNGTSGGVGVSGRPQGGNGPSNGPPPAAMPSPRLAPHPHPGPPTGMPQTPMWQPQYYYSYVPGMPPDQQQYMYQQQQWMQHQLPPQHQPPPQHHPQGPPSAGMPMSPRNPPPPLQQVPSTPTQAHAIPPPLHAPHGPPSVTSPPPTPSSTNGARLNTEARAFVPKKVSISIKSTDGRELDLDALKRAPASTTPAAATPPPAPASPSGFKKDSKRTSVRIESQEQKEKRLAGEQEQERLRKEKEEKERKAKEEKERKAKEAKEAEEKAAREKKEAEERKERERKEAEERAKKEAEEAEERKRKEEEERQLKEQQEKARLEEDERVRKAEEQRKEEEAKAAAAAAATAAEAKAKAEAEAAAAAVAAATAAAVAAAAVKPSPSPIPETIKEDGEIEEQEDADAQTAKESENAPPTSQAAPPKAVDKEPLRIDTALSAEPTRRRPGPLNLSTTLNANIAAPLPSALATARIIEDINRVNYPSGIKSPRIELNVNAPAGKFKYDRDFLLQFMAVCKEKPDNLPPLDAIGLEPSEQSSYNMSRGGSGRRNASGSVSTPTGSRSASIGLGFIPGSLGKAGTGNGNIFSMGQFSTSVSKLSSEERFMMSSAGSSAGSGRSASVSGGLGGSQLGGRPSPMVRTPSQGGPGTGKERDRTRSKRGEKRPVSTAYPSQQQHNNSSMGPPLDPVAPLEASANRWMLTERIMHECIKKLLGNVENPEEEEIESLCKLLITVGVLLDTPKAHAHMDVYFSRMKELTKSKNVNSRMQYMLQDVIELRSRKWIPRKAVAAPSTIAQIHEAAAKEAANKEKATQEKGAYDRQMSMSRGGSRRGGERGDTQRPRWMVCRWFRTPPPPTKAGDLSNFGNFSKSPAAMPFGLTSVFAAGKKETKGRENSISRTASSSNMFSMLSQNPEAVAEATSTKPSRPLSRKPSVDPGQSGVPEAPLQRRKLQLLPRSRPVEESKADETPAGSEAGSEAGDDDAAPDAPTMSADEANNKIAEDIKEFFGIRSLDEGESYFSSLPAEHRHRLVDKLLNTVVEMKDADVQLVADLFAAARGKDLVSGDELEEGFNGLAEIIDDVSVDVPKAWTFFVTLLKGAGLDADDARRGRIAEKTMNADKLLGLLT</sequence>
<dbReference type="EMBL" id="MU276059">
    <property type="protein sequence ID" value="KAI0042560.1"/>
    <property type="molecule type" value="Genomic_DNA"/>
</dbReference>
<gene>
    <name evidence="1" type="ORF">FA95DRAFT_1575660</name>
</gene>
<proteinExistence type="predicted"/>
<reference evidence="1" key="1">
    <citation type="submission" date="2021-02" db="EMBL/GenBank/DDBJ databases">
        <authorList>
            <consortium name="DOE Joint Genome Institute"/>
            <person name="Ahrendt S."/>
            <person name="Looney B.P."/>
            <person name="Miyauchi S."/>
            <person name="Morin E."/>
            <person name="Drula E."/>
            <person name="Courty P.E."/>
            <person name="Chicoki N."/>
            <person name="Fauchery L."/>
            <person name="Kohler A."/>
            <person name="Kuo A."/>
            <person name="Labutti K."/>
            <person name="Pangilinan J."/>
            <person name="Lipzen A."/>
            <person name="Riley R."/>
            <person name="Andreopoulos W."/>
            <person name="He G."/>
            <person name="Johnson J."/>
            <person name="Barry K.W."/>
            <person name="Grigoriev I.V."/>
            <person name="Nagy L."/>
            <person name="Hibbett D."/>
            <person name="Henrissat B."/>
            <person name="Matheny P.B."/>
            <person name="Labbe J."/>
            <person name="Martin F."/>
        </authorList>
    </citation>
    <scope>NUCLEOTIDE SEQUENCE</scope>
    <source>
        <strain evidence="1">FP105234-sp</strain>
    </source>
</reference>
<evidence type="ECO:0000313" key="2">
    <source>
        <dbReference type="Proteomes" id="UP000814033"/>
    </source>
</evidence>
<organism evidence="1 2">
    <name type="scientific">Auriscalpium vulgare</name>
    <dbReference type="NCBI Taxonomy" id="40419"/>
    <lineage>
        <taxon>Eukaryota</taxon>
        <taxon>Fungi</taxon>
        <taxon>Dikarya</taxon>
        <taxon>Basidiomycota</taxon>
        <taxon>Agaricomycotina</taxon>
        <taxon>Agaricomycetes</taxon>
        <taxon>Russulales</taxon>
        <taxon>Auriscalpiaceae</taxon>
        <taxon>Auriscalpium</taxon>
    </lineage>
</organism>
<dbReference type="Proteomes" id="UP000814033">
    <property type="component" value="Unassembled WGS sequence"/>
</dbReference>
<comment type="caution">
    <text evidence="1">The sequence shown here is derived from an EMBL/GenBank/DDBJ whole genome shotgun (WGS) entry which is preliminary data.</text>
</comment>
<reference evidence="1" key="2">
    <citation type="journal article" date="2022" name="New Phytol.">
        <title>Evolutionary transition to the ectomycorrhizal habit in the genomes of a hyperdiverse lineage of mushroom-forming fungi.</title>
        <authorList>
            <person name="Looney B."/>
            <person name="Miyauchi S."/>
            <person name="Morin E."/>
            <person name="Drula E."/>
            <person name="Courty P.E."/>
            <person name="Kohler A."/>
            <person name="Kuo A."/>
            <person name="LaButti K."/>
            <person name="Pangilinan J."/>
            <person name="Lipzen A."/>
            <person name="Riley R."/>
            <person name="Andreopoulos W."/>
            <person name="He G."/>
            <person name="Johnson J."/>
            <person name="Nolan M."/>
            <person name="Tritt A."/>
            <person name="Barry K.W."/>
            <person name="Grigoriev I.V."/>
            <person name="Nagy L.G."/>
            <person name="Hibbett D."/>
            <person name="Henrissat B."/>
            <person name="Matheny P.B."/>
            <person name="Labbe J."/>
            <person name="Martin F.M."/>
        </authorList>
    </citation>
    <scope>NUCLEOTIDE SEQUENCE</scope>
    <source>
        <strain evidence="1">FP105234-sp</strain>
    </source>
</reference>
<name>A0ACB8REW7_9AGAM</name>
<protein>
    <submittedName>
        <fullName evidence="1">Uncharacterized protein</fullName>
    </submittedName>
</protein>
<keyword evidence="2" id="KW-1185">Reference proteome</keyword>